<dbReference type="EMBL" id="WSRP01000013">
    <property type="protein sequence ID" value="MVX56602.1"/>
    <property type="molecule type" value="Genomic_DNA"/>
</dbReference>
<dbReference type="Pfam" id="PF00890">
    <property type="entry name" value="FAD_binding_2"/>
    <property type="match status" value="2"/>
</dbReference>
<dbReference type="InterPro" id="IPR027477">
    <property type="entry name" value="Succ_DH/fumarate_Rdtase_cat_sf"/>
</dbReference>
<dbReference type="EC" id="1.3.99.33" evidence="5"/>
<organism evidence="7 8">
    <name type="scientific">Parasutterella muris</name>
    <dbReference type="NCBI Taxonomy" id="2565572"/>
    <lineage>
        <taxon>Bacteria</taxon>
        <taxon>Pseudomonadati</taxon>
        <taxon>Pseudomonadota</taxon>
        <taxon>Betaproteobacteria</taxon>
        <taxon>Burkholderiales</taxon>
        <taxon>Sutterellaceae</taxon>
        <taxon>Parasutterella</taxon>
    </lineage>
</organism>
<dbReference type="GO" id="GO:0016491">
    <property type="term" value="F:oxidoreductase activity"/>
    <property type="evidence" value="ECO:0007669"/>
    <property type="project" value="UniProtKB-KW"/>
</dbReference>
<dbReference type="NCBIfam" id="TIGR01813">
    <property type="entry name" value="flavo_cyto_c"/>
    <property type="match status" value="1"/>
</dbReference>
<comment type="similarity">
    <text evidence="1 5">Belongs to the FAD-dependent oxidoreductase 2 family. FRD/SDH subfamily.</text>
</comment>
<evidence type="ECO:0000313" key="8">
    <source>
        <dbReference type="Proteomes" id="UP000472580"/>
    </source>
</evidence>
<protein>
    <recommendedName>
        <fullName evidence="5">Urocanate reductase</fullName>
        <ecNumber evidence="5">1.3.99.33</ecNumber>
    </recommendedName>
</protein>
<dbReference type="Gene3D" id="3.90.1010.20">
    <property type="match status" value="2"/>
</dbReference>
<proteinExistence type="inferred from homology"/>
<evidence type="ECO:0000256" key="1">
    <source>
        <dbReference type="ARBA" id="ARBA00008040"/>
    </source>
</evidence>
<dbReference type="PANTHER" id="PTHR43400">
    <property type="entry name" value="FUMARATE REDUCTASE"/>
    <property type="match status" value="1"/>
</dbReference>
<evidence type="ECO:0000259" key="6">
    <source>
        <dbReference type="SMART" id="SM00900"/>
    </source>
</evidence>
<feature type="domain" description="FMN-binding" evidence="6">
    <location>
        <begin position="128"/>
        <end position="202"/>
    </location>
</feature>
<comment type="catalytic activity">
    <reaction evidence="5">
        <text>dihydrourocanate + A = urocanate + AH2</text>
        <dbReference type="Rhea" id="RHEA:36059"/>
        <dbReference type="ChEBI" id="CHEBI:13193"/>
        <dbReference type="ChEBI" id="CHEBI:17499"/>
        <dbReference type="ChEBI" id="CHEBI:27247"/>
        <dbReference type="ChEBI" id="CHEBI:72991"/>
        <dbReference type="EC" id="1.3.99.33"/>
    </reaction>
</comment>
<dbReference type="InterPro" id="IPR036188">
    <property type="entry name" value="FAD/NAD-bd_sf"/>
</dbReference>
<dbReference type="GO" id="GO:0016020">
    <property type="term" value="C:membrane"/>
    <property type="evidence" value="ECO:0007669"/>
    <property type="project" value="InterPro"/>
</dbReference>
<dbReference type="SUPFAM" id="SSF51905">
    <property type="entry name" value="FAD/NAD(P)-binding domain"/>
    <property type="match status" value="1"/>
</dbReference>
<comment type="caution">
    <text evidence="7">The sequence shown here is derived from an EMBL/GenBank/DDBJ whole genome shotgun (WGS) entry which is preliminary data.</text>
</comment>
<evidence type="ECO:0000256" key="3">
    <source>
        <dbReference type="ARBA" id="ARBA00022827"/>
    </source>
</evidence>
<dbReference type="Proteomes" id="UP000472580">
    <property type="component" value="Unassembled WGS sequence"/>
</dbReference>
<dbReference type="OrthoDB" id="9813348at2"/>
<dbReference type="PRINTS" id="PR00411">
    <property type="entry name" value="PNDRDTASEI"/>
</dbReference>
<comment type="cofactor">
    <cofactor evidence="5">
        <name>FMN</name>
        <dbReference type="ChEBI" id="CHEBI:58210"/>
    </cofactor>
    <text evidence="5">Binds 1 or 2 FMN covalently per subunit.</text>
</comment>
<dbReference type="RefSeq" id="WP_160335036.1">
    <property type="nucleotide sequence ID" value="NZ_WSRP01000013.1"/>
</dbReference>
<keyword evidence="8" id="KW-1185">Reference proteome</keyword>
<keyword evidence="3 5" id="KW-0274">FAD</keyword>
<feature type="domain" description="FMN-binding" evidence="6">
    <location>
        <begin position="33"/>
        <end position="107"/>
    </location>
</feature>
<evidence type="ECO:0000256" key="4">
    <source>
        <dbReference type="ARBA" id="ARBA00023002"/>
    </source>
</evidence>
<keyword evidence="2 5" id="KW-0285">Flavoprotein</keyword>
<sequence>MKLTTLALSISAAICSTAAFAYTPGTYTASIAGQNGPVTVEVQTSADKILSVKVLKQQETEGIGSKAVVQLPKEIMTAQSADVQAVAGASVTSAAIKKAVQECLGKASGKKAAPVSLKNGVFEGQAYGNNGWLNVEVTIKDNKITDIKTPGQRETRFLGDTAIKTIGKDVIEYQTLNVDNVAGATVTSTAFKTAIGQAIEKAGGNIANFQKPVPEKIKKVAGSIKDHADLIIVGAGGAGLSAAVTAKDLGVKNVLVIEKMPVVGGNTLRCASAFNAADPERQKTLPMTDTLKDAIVKAISEKPVSEEHKQLMADVKAKYEAYLKSGSKTLFDCPEWHALQTYNGGDKVGKIPLIREYANNVLDTLHWMQSKGAPVMDRVSQGAGALWQRTHQLDAPAGLGLISPLYDNAVKQNVRFKLGLRVNDVIINDKGRVIGVTATDKVGNKYEITSKDGVILATGGYSQNKEMRQKSAPHLTPDMVSTNQPGATGDGIIIATKHGADTTGMNYVQVYPLATPGTGALQGRARKMSGLDDVIDVNKNGERFVKEDARRDEFVAAIKKQPDAICYDINDSSIVKPLNSFNEDVETLVKIGRIYKADTLADLAKQLGMPADKLEATVAEFNKMVEAKNDPKFGRKLFDRQIIKPPFYATPRAPSIHHTMGGLMISPNAQVLDKNGKPIPGLFAAGEVTGGIHGSNRLGGNATADVLTFGRIAAKSAVSQK</sequence>
<dbReference type="GO" id="GO:0010181">
    <property type="term" value="F:FMN binding"/>
    <property type="evidence" value="ECO:0007669"/>
    <property type="project" value="InterPro"/>
</dbReference>
<dbReference type="PANTHER" id="PTHR43400:SF7">
    <property type="entry name" value="FAD-DEPENDENT OXIDOREDUCTASE 2 FAD BINDING DOMAIN-CONTAINING PROTEIN"/>
    <property type="match status" value="1"/>
</dbReference>
<dbReference type="AlphaFoldDB" id="A0A6L6YID6"/>
<comment type="cofactor">
    <cofactor evidence="5">
        <name>FAD</name>
        <dbReference type="ChEBI" id="CHEBI:57692"/>
    </cofactor>
    <text evidence="5">Binds 1 FAD per subunit.</text>
</comment>
<dbReference type="InterPro" id="IPR050315">
    <property type="entry name" value="FAD-oxidoreductase_2"/>
</dbReference>
<accession>A0A6L6YID6</accession>
<dbReference type="InterPro" id="IPR010960">
    <property type="entry name" value="Flavocytochrome_c"/>
</dbReference>
<evidence type="ECO:0000256" key="5">
    <source>
        <dbReference type="RuleBase" id="RU366062"/>
    </source>
</evidence>
<evidence type="ECO:0000313" key="7">
    <source>
        <dbReference type="EMBL" id="MVX56602.1"/>
    </source>
</evidence>
<gene>
    <name evidence="7" type="ORF">E5987_05175</name>
</gene>
<dbReference type="SUPFAM" id="SSF56425">
    <property type="entry name" value="Succinate dehydrogenase/fumarate reductase flavoprotein, catalytic domain"/>
    <property type="match status" value="1"/>
</dbReference>
<dbReference type="Gene3D" id="3.50.50.60">
    <property type="entry name" value="FAD/NAD(P)-binding domain"/>
    <property type="match status" value="1"/>
</dbReference>
<dbReference type="Gene3D" id="3.90.700.10">
    <property type="entry name" value="Succinate dehydrogenase/fumarate reductase flavoprotein, catalytic domain"/>
    <property type="match status" value="1"/>
</dbReference>
<keyword evidence="4 5" id="KW-0560">Oxidoreductase</keyword>
<dbReference type="Pfam" id="PF04205">
    <property type="entry name" value="FMN_bind"/>
    <property type="match status" value="2"/>
</dbReference>
<feature type="signal peptide" evidence="5">
    <location>
        <begin position="1"/>
        <end position="21"/>
    </location>
</feature>
<dbReference type="SMART" id="SM00900">
    <property type="entry name" value="FMN_bind"/>
    <property type="match status" value="2"/>
</dbReference>
<dbReference type="InterPro" id="IPR003953">
    <property type="entry name" value="FAD-dep_OxRdtase_2_FAD-bd"/>
</dbReference>
<dbReference type="InterPro" id="IPR007329">
    <property type="entry name" value="FMN-bd"/>
</dbReference>
<name>A0A6L6YID6_9BURK</name>
<reference evidence="7 8" key="1">
    <citation type="submission" date="2019-12" db="EMBL/GenBank/DDBJ databases">
        <title>Microbes associate with the intestines of laboratory mice.</title>
        <authorList>
            <person name="Navarre W."/>
            <person name="Wong E."/>
        </authorList>
    </citation>
    <scope>NUCLEOTIDE SEQUENCE [LARGE SCALE GENOMIC DNA]</scope>
    <source>
        <strain evidence="7 8">NM82_D38</strain>
    </source>
</reference>
<keyword evidence="5" id="KW-0732">Signal</keyword>
<feature type="chain" id="PRO_5027143038" description="Urocanate reductase" evidence="5">
    <location>
        <begin position="22"/>
        <end position="721"/>
    </location>
</feature>
<evidence type="ECO:0000256" key="2">
    <source>
        <dbReference type="ARBA" id="ARBA00022630"/>
    </source>
</evidence>